<evidence type="ECO:0000256" key="1">
    <source>
        <dbReference type="SAM" id="MobiDB-lite"/>
    </source>
</evidence>
<organism evidence="2 3">
    <name type="scientific">Azospirillum thiophilum</name>
    <dbReference type="NCBI Taxonomy" id="528244"/>
    <lineage>
        <taxon>Bacteria</taxon>
        <taxon>Pseudomonadati</taxon>
        <taxon>Pseudomonadota</taxon>
        <taxon>Alphaproteobacteria</taxon>
        <taxon>Rhodospirillales</taxon>
        <taxon>Azospirillaceae</taxon>
        <taxon>Azospirillum</taxon>
    </lineage>
</organism>
<dbReference type="EMBL" id="CP012404">
    <property type="protein sequence ID" value="ALG73926.1"/>
    <property type="molecule type" value="Genomic_DNA"/>
</dbReference>
<protein>
    <submittedName>
        <fullName evidence="2">Uncharacterized protein</fullName>
    </submittedName>
</protein>
<evidence type="ECO:0000313" key="2">
    <source>
        <dbReference type="EMBL" id="ALG73926.1"/>
    </source>
</evidence>
<dbReference type="Proteomes" id="UP000069935">
    <property type="component" value="Chromosome 4"/>
</dbReference>
<accession>A0AAC8W2W6</accession>
<reference evidence="2 3" key="2">
    <citation type="journal article" date="2016" name="Genome Announc.">
        <title>Complete Genome Sequence of a Strain of Azospirillum thiophilum Isolated from a Sulfide Spring.</title>
        <authorList>
            <person name="Fomenkov A."/>
            <person name="Vincze T."/>
            <person name="Grabovich M."/>
            <person name="Anton B.P."/>
            <person name="Dubinina G."/>
            <person name="Orlova M."/>
            <person name="Belousova E."/>
            <person name="Roberts R.J."/>
        </authorList>
    </citation>
    <scope>NUCLEOTIDE SEQUENCE [LARGE SCALE GENOMIC DNA]</scope>
    <source>
        <strain evidence="2 3">BV-S</strain>
    </source>
</reference>
<dbReference type="AlphaFoldDB" id="A0AAC8W2W6"/>
<feature type="region of interest" description="Disordered" evidence="1">
    <location>
        <begin position="109"/>
        <end position="162"/>
    </location>
</feature>
<dbReference type="KEGG" id="ati:AL072_23050"/>
<feature type="region of interest" description="Disordered" evidence="1">
    <location>
        <begin position="176"/>
        <end position="205"/>
    </location>
</feature>
<reference evidence="3" key="1">
    <citation type="submission" date="2015-08" db="EMBL/GenBank/DDBJ databases">
        <title>Complete Genome Sequence of Azospirillum thiophilum BV-S.</title>
        <authorList>
            <person name="Fomenkov A."/>
            <person name="Vincze T."/>
            <person name="Grabovich M."/>
            <person name="Dubinina G."/>
            <person name="Orlova M."/>
            <person name="Belousova E."/>
            <person name="Roberts R.J."/>
        </authorList>
    </citation>
    <scope>NUCLEOTIDE SEQUENCE [LARGE SCALE GENOMIC DNA]</scope>
    <source>
        <strain evidence="3">BV-S</strain>
    </source>
</reference>
<sequence>MPGNGRTAERNGAALAMATAFVRAGRAILLVTAMLSAAPSAMAEPMLFAPDGTAPLHAPPPAAAKTSGMPQTDALDCWLLDPGGLERAADRGLCGDAFARAPETASLPAPLAAPLPNAPPASVMTPPRKPKVPDSRTSASSRSGSHATGRSPARIERAGGGSDFFSNFQRDFRALTDLLGSGPSSGRGSSGRGDGGTGSHLSHRR</sequence>
<feature type="compositionally biased region" description="Low complexity" evidence="1">
    <location>
        <begin position="135"/>
        <end position="151"/>
    </location>
</feature>
<keyword evidence="3" id="KW-1185">Reference proteome</keyword>
<proteinExistence type="predicted"/>
<gene>
    <name evidence="2" type="ORF">AL072_23050</name>
</gene>
<name>A0AAC8W2W6_9PROT</name>
<feature type="compositionally biased region" description="Gly residues" evidence="1">
    <location>
        <begin position="183"/>
        <end position="198"/>
    </location>
</feature>
<evidence type="ECO:0000313" key="3">
    <source>
        <dbReference type="Proteomes" id="UP000069935"/>
    </source>
</evidence>